<dbReference type="EMBL" id="QGTL01000002">
    <property type="protein sequence ID" value="PWV79680.1"/>
    <property type="molecule type" value="Genomic_DNA"/>
</dbReference>
<proteinExistence type="predicted"/>
<protein>
    <submittedName>
        <fullName evidence="1">Uncharacterized protein</fullName>
    </submittedName>
</protein>
<keyword evidence="2" id="KW-1185">Reference proteome</keyword>
<dbReference type="RefSeq" id="WP_146229226.1">
    <property type="nucleotide sequence ID" value="NZ_QGTL01000002.1"/>
</dbReference>
<gene>
    <name evidence="1" type="ORF">DFR69_102746</name>
</gene>
<comment type="caution">
    <text evidence="1">The sequence shown here is derived from an EMBL/GenBank/DDBJ whole genome shotgun (WGS) entry which is preliminary data.</text>
</comment>
<evidence type="ECO:0000313" key="2">
    <source>
        <dbReference type="Proteomes" id="UP000246410"/>
    </source>
</evidence>
<sequence length="125" mass="13717">MPEANGQLTIHTTGGADELLQLLDWFRHDDVLRGRVSTPPTRIRDAQMGDLYDVLMVALGTGGLAPALTRSLTTWLTHRRSDVTVTVTRNSDGTSVTLDGNRIKSPEVLRELRDILDGADPDNPQ</sequence>
<reference evidence="1 2" key="1">
    <citation type="submission" date="2018-05" db="EMBL/GenBank/DDBJ databases">
        <title>Genomic Encyclopedia of Type Strains, Phase IV (KMG-IV): sequencing the most valuable type-strain genomes for metagenomic binning, comparative biology and taxonomic classification.</title>
        <authorList>
            <person name="Goeker M."/>
        </authorList>
    </citation>
    <scope>NUCLEOTIDE SEQUENCE [LARGE SCALE GENOMIC DNA]</scope>
    <source>
        <strain evidence="1 2">DSM 44717</strain>
    </source>
</reference>
<dbReference type="Pfam" id="PF19953">
    <property type="entry name" value="EACC1"/>
    <property type="match status" value="1"/>
</dbReference>
<accession>A0A317NWG3</accession>
<evidence type="ECO:0000313" key="1">
    <source>
        <dbReference type="EMBL" id="PWV79680.1"/>
    </source>
</evidence>
<dbReference type="InterPro" id="IPR045428">
    <property type="entry name" value="EACC1"/>
</dbReference>
<dbReference type="Proteomes" id="UP000246410">
    <property type="component" value="Unassembled WGS sequence"/>
</dbReference>
<dbReference type="AlphaFoldDB" id="A0A317NWG3"/>
<name>A0A317NWG3_9NOCA</name>
<organism evidence="1 2">
    <name type="scientific">Nocardia neocaledoniensis</name>
    <dbReference type="NCBI Taxonomy" id="236511"/>
    <lineage>
        <taxon>Bacteria</taxon>
        <taxon>Bacillati</taxon>
        <taxon>Actinomycetota</taxon>
        <taxon>Actinomycetes</taxon>
        <taxon>Mycobacteriales</taxon>
        <taxon>Nocardiaceae</taxon>
        <taxon>Nocardia</taxon>
    </lineage>
</organism>